<dbReference type="EMBL" id="MCRM02000012">
    <property type="protein sequence ID" value="PNV74609.1"/>
    <property type="molecule type" value="Genomic_DNA"/>
</dbReference>
<dbReference type="SUPFAM" id="SSF143430">
    <property type="entry name" value="TTP0101/SSO1404-like"/>
    <property type="match status" value="1"/>
</dbReference>
<evidence type="ECO:0000313" key="11">
    <source>
        <dbReference type="Proteomes" id="UP000094669"/>
    </source>
</evidence>
<dbReference type="InterPro" id="IPR019199">
    <property type="entry name" value="Virulence_VapD/CRISPR_Cas2"/>
</dbReference>
<evidence type="ECO:0000256" key="1">
    <source>
        <dbReference type="ARBA" id="ARBA00001946"/>
    </source>
</evidence>
<dbReference type="NCBIfam" id="TIGR01573">
    <property type="entry name" value="cas2"/>
    <property type="match status" value="1"/>
</dbReference>
<comment type="function">
    <text evidence="9">CRISPR (clustered regularly interspaced short palindromic repeat), is an adaptive immune system that provides protection against mobile genetic elements (viruses, transposable elements and conjugative plasmids). CRISPR clusters contain sequences complementary to antecedent mobile elements and target invading nucleic acids. CRISPR clusters are transcribed and processed into CRISPR RNA (crRNA). Functions as a ssRNA-specific endoribonuclease. Involved in the integration of spacer DNA into the CRISPR cassette.</text>
</comment>
<keyword evidence="5 9" id="KW-0255">Endonuclease</keyword>
<keyword evidence="6 9" id="KW-0378">Hydrolase</keyword>
<evidence type="ECO:0000256" key="8">
    <source>
        <dbReference type="ARBA" id="ARBA00023118"/>
    </source>
</evidence>
<comment type="subunit">
    <text evidence="9">Homodimer, forms a heterotetramer with a Cas1 homodimer.</text>
</comment>
<keyword evidence="3 9" id="KW-0540">Nuclease</keyword>
<evidence type="ECO:0000256" key="9">
    <source>
        <dbReference type="HAMAP-Rule" id="MF_01471"/>
    </source>
</evidence>
<evidence type="ECO:0000256" key="4">
    <source>
        <dbReference type="ARBA" id="ARBA00022723"/>
    </source>
</evidence>
<evidence type="ECO:0000256" key="7">
    <source>
        <dbReference type="ARBA" id="ARBA00022842"/>
    </source>
</evidence>
<evidence type="ECO:0000256" key="5">
    <source>
        <dbReference type="ARBA" id="ARBA00022759"/>
    </source>
</evidence>
<keyword evidence="11" id="KW-1185">Reference proteome</keyword>
<gene>
    <name evidence="9 10" type="primary">cas2</name>
    <name evidence="10" type="ORF">BES34_012780</name>
</gene>
<dbReference type="InterPro" id="IPR021127">
    <property type="entry name" value="CRISPR_associated_Cas2"/>
</dbReference>
<evidence type="ECO:0000256" key="2">
    <source>
        <dbReference type="ARBA" id="ARBA00009959"/>
    </source>
</evidence>
<keyword evidence="7 9" id="KW-0460">Magnesium</keyword>
<evidence type="ECO:0000256" key="6">
    <source>
        <dbReference type="ARBA" id="ARBA00022801"/>
    </source>
</evidence>
<reference evidence="10" key="1">
    <citation type="submission" date="2018-01" db="EMBL/GenBank/DDBJ databases">
        <title>Genomic characterization of Leptospira inadai serogroup Lyme isolated from captured rat in Brazil and comparative analysis with human reference strain.</title>
        <authorList>
            <person name="Moreno L.Z."/>
            <person name="Loureiro A.P."/>
            <person name="Miraglia F."/>
            <person name="Kremer F.S."/>
            <person name="Eslabao M.R."/>
            <person name="Dellagostin O.A."/>
            <person name="Lilenbaum W."/>
            <person name="Moreno A.M."/>
        </authorList>
    </citation>
    <scope>NUCLEOTIDE SEQUENCE [LARGE SCALE GENOMIC DNA]</scope>
    <source>
        <strain evidence="10">M34/99</strain>
    </source>
</reference>
<dbReference type="HAMAP" id="MF_01471">
    <property type="entry name" value="Cas2"/>
    <property type="match status" value="1"/>
</dbReference>
<dbReference type="Proteomes" id="UP000094669">
    <property type="component" value="Unassembled WGS sequence"/>
</dbReference>
<dbReference type="RefSeq" id="WP_010413876.1">
    <property type="nucleotide sequence ID" value="NZ_MCRM02000012.1"/>
</dbReference>
<dbReference type="GO" id="GO:0004519">
    <property type="term" value="F:endonuclease activity"/>
    <property type="evidence" value="ECO:0007669"/>
    <property type="project" value="UniProtKB-KW"/>
</dbReference>
<evidence type="ECO:0000313" key="10">
    <source>
        <dbReference type="EMBL" id="PNV74609.1"/>
    </source>
</evidence>
<dbReference type="Gene3D" id="3.30.70.240">
    <property type="match status" value="1"/>
</dbReference>
<keyword evidence="4 9" id="KW-0479">Metal-binding</keyword>
<sequence>MLLISYDISDTKLRTRFAKFLKKFGERLQYSVFEIRNSERVLINIETQIKQYFEKKFSQNDSIIIFHMSAHCKITRYGFAKNQETDLLIL</sequence>
<feature type="binding site" evidence="9">
    <location>
        <position position="7"/>
    </location>
    <ligand>
        <name>Mg(2+)</name>
        <dbReference type="ChEBI" id="CHEBI:18420"/>
        <note>catalytic</note>
    </ligand>
</feature>
<comment type="cofactor">
    <cofactor evidence="1 9">
        <name>Mg(2+)</name>
        <dbReference type="ChEBI" id="CHEBI:18420"/>
    </cofactor>
</comment>
<evidence type="ECO:0000256" key="3">
    <source>
        <dbReference type="ARBA" id="ARBA00022722"/>
    </source>
</evidence>
<keyword evidence="8 9" id="KW-0051">Antiviral defense</keyword>
<accession>A0ABX4YHF0</accession>
<dbReference type="EC" id="3.1.-.-" evidence="9"/>
<proteinExistence type="inferred from homology"/>
<dbReference type="Pfam" id="PF09827">
    <property type="entry name" value="CRISPR_Cas2"/>
    <property type="match status" value="1"/>
</dbReference>
<organism evidence="10 11">
    <name type="scientific">Leptospira inadai serovar Lyme</name>
    <dbReference type="NCBI Taxonomy" id="293084"/>
    <lineage>
        <taxon>Bacteria</taxon>
        <taxon>Pseudomonadati</taxon>
        <taxon>Spirochaetota</taxon>
        <taxon>Spirochaetia</taxon>
        <taxon>Leptospirales</taxon>
        <taxon>Leptospiraceae</taxon>
        <taxon>Leptospira</taxon>
    </lineage>
</organism>
<comment type="caution">
    <text evidence="10">The sequence shown here is derived from an EMBL/GenBank/DDBJ whole genome shotgun (WGS) entry which is preliminary data.</text>
</comment>
<dbReference type="PANTHER" id="PTHR34405:SF3">
    <property type="entry name" value="CRISPR-ASSOCIATED ENDORIBONUCLEASE CAS2 3"/>
    <property type="match status" value="1"/>
</dbReference>
<dbReference type="CDD" id="cd09725">
    <property type="entry name" value="Cas2_I_II_III"/>
    <property type="match status" value="1"/>
</dbReference>
<protein>
    <recommendedName>
        <fullName evidence="9">CRISPR-associated endoribonuclease Cas2</fullName>
        <ecNumber evidence="9">3.1.-.-</ecNumber>
    </recommendedName>
</protein>
<name>A0ABX4YHF0_9LEPT</name>
<comment type="similarity">
    <text evidence="2 9">Belongs to the CRISPR-associated endoribonuclease Cas2 protein family.</text>
</comment>
<dbReference type="PANTHER" id="PTHR34405">
    <property type="entry name" value="CRISPR-ASSOCIATED ENDORIBONUCLEASE CAS2"/>
    <property type="match status" value="1"/>
</dbReference>